<evidence type="ECO:0000256" key="15">
    <source>
        <dbReference type="HAMAP-Rule" id="MF_01398"/>
    </source>
</evidence>
<dbReference type="GO" id="GO:0046933">
    <property type="term" value="F:proton-transporting ATP synthase activity, rotational mechanism"/>
    <property type="evidence" value="ECO:0007669"/>
    <property type="project" value="UniProtKB-UniRule"/>
</dbReference>
<name>I5BZP5_9BACT</name>
<dbReference type="PANTHER" id="PTHR33445">
    <property type="entry name" value="ATP SYNTHASE SUBUNIT B', CHLOROPLASTIC"/>
    <property type="match status" value="1"/>
</dbReference>
<dbReference type="Gene3D" id="1.20.5.620">
    <property type="entry name" value="F1F0 ATP synthase subunit B, membrane domain"/>
    <property type="match status" value="1"/>
</dbReference>
<evidence type="ECO:0000256" key="7">
    <source>
        <dbReference type="ARBA" id="ARBA00022989"/>
    </source>
</evidence>
<comment type="caution">
    <text evidence="18">The sequence shown here is derived from an EMBL/GenBank/DDBJ whole genome shotgun (WGS) entry which is preliminary data.</text>
</comment>
<dbReference type="GO" id="GO:0012505">
    <property type="term" value="C:endomembrane system"/>
    <property type="evidence" value="ECO:0007669"/>
    <property type="project" value="UniProtKB-SubCell"/>
</dbReference>
<evidence type="ECO:0000256" key="10">
    <source>
        <dbReference type="ARBA" id="ARBA00023310"/>
    </source>
</evidence>
<evidence type="ECO:0000256" key="2">
    <source>
        <dbReference type="ARBA" id="ARBA00022448"/>
    </source>
</evidence>
<evidence type="ECO:0000256" key="9">
    <source>
        <dbReference type="ARBA" id="ARBA00023136"/>
    </source>
</evidence>
<keyword evidence="10 15" id="KW-0066">ATP synthesis</keyword>
<dbReference type="PANTHER" id="PTHR33445:SF1">
    <property type="entry name" value="ATP SYNTHASE SUBUNIT B"/>
    <property type="match status" value="1"/>
</dbReference>
<sequence>MDLITPSSGLIIWQLLGFLALLLILAKFAWKPILAALEERESTIEQALSAAEAAKAEMANLKSENERLLQEARAERDAILKSANDAATKMLEEAKNQASAQATRMIEDAKAVIETEKKAALTEVKVQVAQLSLDITEKLLRKSLANDTEQKALVDTFVKDLKLN</sequence>
<evidence type="ECO:0000256" key="4">
    <source>
        <dbReference type="ARBA" id="ARBA00022547"/>
    </source>
</evidence>
<evidence type="ECO:0000256" key="5">
    <source>
        <dbReference type="ARBA" id="ARBA00022692"/>
    </source>
</evidence>
<dbReference type="InterPro" id="IPR028987">
    <property type="entry name" value="ATP_synth_B-like_membr_sf"/>
</dbReference>
<evidence type="ECO:0000256" key="16">
    <source>
        <dbReference type="RuleBase" id="RU003848"/>
    </source>
</evidence>
<comment type="subcellular location">
    <subcellularLocation>
        <location evidence="15">Cell membrane</location>
        <topology evidence="15">Single-pass membrane protein</topology>
    </subcellularLocation>
    <subcellularLocation>
        <location evidence="14">Endomembrane system</location>
        <topology evidence="14">Single-pass membrane protein</topology>
    </subcellularLocation>
</comment>
<dbReference type="CDD" id="cd06503">
    <property type="entry name" value="ATP-synt_Fo_b"/>
    <property type="match status" value="1"/>
</dbReference>
<evidence type="ECO:0000256" key="13">
    <source>
        <dbReference type="ARBA" id="ARBA00026054"/>
    </source>
</evidence>
<dbReference type="InterPro" id="IPR005864">
    <property type="entry name" value="ATP_synth_F0_bsu_bac"/>
</dbReference>
<comment type="subunit">
    <text evidence="15">F-type ATPases have 2 components, F(1) - the catalytic core - and F(0) - the membrane proton channel. F(1) has five subunits: alpha(3), beta(3), gamma(1), delta(1), epsilon(1). F(0) has three main subunits: a(1), b(2) and c(10-14). The alpha and beta chains form an alternating ring which encloses part of the gamma chain. F(1) is attached to F(0) by a central stalk formed by the gamma and epsilon chains, while a peripheral stalk is formed by the delta and b chains.</text>
</comment>
<feature type="transmembrane region" description="Helical" evidence="15">
    <location>
        <begin position="12"/>
        <end position="30"/>
    </location>
</feature>
<dbReference type="GO" id="GO:0005886">
    <property type="term" value="C:plasma membrane"/>
    <property type="evidence" value="ECO:0007669"/>
    <property type="project" value="UniProtKB-SubCell"/>
</dbReference>
<keyword evidence="7 15" id="KW-1133">Transmembrane helix</keyword>
<dbReference type="HAMAP" id="MF_01398">
    <property type="entry name" value="ATP_synth_b_bprime"/>
    <property type="match status" value="1"/>
</dbReference>
<dbReference type="EMBL" id="AJYA01000035">
    <property type="protein sequence ID" value="EIM75047.1"/>
    <property type="molecule type" value="Genomic_DNA"/>
</dbReference>
<dbReference type="OrthoDB" id="9795289at2"/>
<protein>
    <recommendedName>
        <fullName evidence="15">ATP synthase subunit b</fullName>
    </recommendedName>
    <alternativeName>
        <fullName evidence="15">ATP synthase F(0) sector subunit b</fullName>
    </alternativeName>
    <alternativeName>
        <fullName evidence="15">ATPase subunit I</fullName>
    </alternativeName>
    <alternativeName>
        <fullName evidence="15">F-type ATPase subunit b</fullName>
        <shortName evidence="15">F-ATPase subunit b</shortName>
    </alternativeName>
</protein>
<dbReference type="SUPFAM" id="SSF81573">
    <property type="entry name" value="F1F0 ATP synthase subunit B, membrane domain"/>
    <property type="match status" value="1"/>
</dbReference>
<evidence type="ECO:0000256" key="17">
    <source>
        <dbReference type="SAM" id="Coils"/>
    </source>
</evidence>
<comment type="similarity">
    <text evidence="1 15 16">Belongs to the ATPase B chain family.</text>
</comment>
<dbReference type="AlphaFoldDB" id="I5BZP5"/>
<feature type="coiled-coil region" evidence="17">
    <location>
        <begin position="34"/>
        <end position="78"/>
    </location>
</feature>
<dbReference type="NCBIfam" id="NF011041">
    <property type="entry name" value="PRK14471.1"/>
    <property type="match status" value="1"/>
</dbReference>
<gene>
    <name evidence="15" type="primary">atpF</name>
    <name evidence="18" type="ORF">A3SI_14459</name>
</gene>
<keyword evidence="6 15" id="KW-0375">Hydrogen ion transport</keyword>
<dbReference type="InterPro" id="IPR050059">
    <property type="entry name" value="ATP_synthase_B_chain"/>
</dbReference>
<keyword evidence="9 15" id="KW-0472">Membrane</keyword>
<comment type="function">
    <text evidence="11 15">F(1)F(0) ATP synthase produces ATP from ADP in the presence of a proton or sodium gradient. F-type ATPases consist of two structural domains, F(1) containing the extramembraneous catalytic core and F(0) containing the membrane proton channel, linked together by a central stalk and a peripheral stalk. During catalysis, ATP synthesis in the catalytic domain of F(1) is coupled via a rotary mechanism of the central stalk subunits to proton translocation.</text>
</comment>
<evidence type="ECO:0000313" key="18">
    <source>
        <dbReference type="EMBL" id="EIM75047.1"/>
    </source>
</evidence>
<evidence type="ECO:0000256" key="3">
    <source>
        <dbReference type="ARBA" id="ARBA00022475"/>
    </source>
</evidence>
<comment type="subunit">
    <text evidence="13">F-type ATPases have 2 components, F(1) - the catalytic core - and F(0) - the membrane proton channel. F(1) has five subunits: alpha(3), beta(3), gamma(1), delta(1), epsilon(1). F(0) has four main subunits: a(1), b(2) and c(10-14). The alpha and beta chains form an alternating ring which encloses part of the gamma chain. F(1) is attached to F(0) by a central stalk formed by the gamma and epsilon chains, while a peripheral stalk is formed by the delta and b chains.</text>
</comment>
<evidence type="ECO:0000256" key="12">
    <source>
        <dbReference type="ARBA" id="ARBA00025614"/>
    </source>
</evidence>
<dbReference type="PATRIC" id="fig|1189621.3.peg.3012"/>
<dbReference type="Proteomes" id="UP000005551">
    <property type="component" value="Unassembled WGS sequence"/>
</dbReference>
<evidence type="ECO:0000313" key="19">
    <source>
        <dbReference type="Proteomes" id="UP000005551"/>
    </source>
</evidence>
<dbReference type="InterPro" id="IPR002146">
    <property type="entry name" value="ATP_synth_b/b'su_bac/chlpt"/>
</dbReference>
<keyword evidence="4 15" id="KW-0138">CF(0)</keyword>
<keyword evidence="3 15" id="KW-1003">Cell membrane</keyword>
<dbReference type="STRING" id="1189621.A3SI_14459"/>
<reference evidence="18 19" key="1">
    <citation type="submission" date="2012-05" db="EMBL/GenBank/DDBJ databases">
        <title>Genome sequence of Nitritalea halalkaliphila LW7.</title>
        <authorList>
            <person name="Jangir P.K."/>
            <person name="Singh A."/>
            <person name="Shivaji S."/>
            <person name="Sharma R."/>
        </authorList>
    </citation>
    <scope>NUCLEOTIDE SEQUENCE [LARGE SCALE GENOMIC DNA]</scope>
    <source>
        <strain evidence="18 19">LW7</strain>
    </source>
</reference>
<organism evidence="18 19">
    <name type="scientific">Nitritalea halalkaliphila LW7</name>
    <dbReference type="NCBI Taxonomy" id="1189621"/>
    <lineage>
        <taxon>Bacteria</taxon>
        <taxon>Pseudomonadati</taxon>
        <taxon>Bacteroidota</taxon>
        <taxon>Cytophagia</taxon>
        <taxon>Cytophagales</taxon>
        <taxon>Cyclobacteriaceae</taxon>
        <taxon>Nitritalea</taxon>
    </lineage>
</organism>
<keyword evidence="8 15" id="KW-0406">Ion transport</keyword>
<comment type="function">
    <text evidence="12">Component of the F(0) channel, it forms part of the peripheral stalk, linking F(1) to F(0). The b'-subunit is a diverged and duplicated form of b found in plants and photosynthetic bacteria.</text>
</comment>
<dbReference type="RefSeq" id="WP_009056131.1">
    <property type="nucleotide sequence ID" value="NZ_AJYA01000035.1"/>
</dbReference>
<evidence type="ECO:0000256" key="11">
    <source>
        <dbReference type="ARBA" id="ARBA00025198"/>
    </source>
</evidence>
<proteinExistence type="inferred from homology"/>
<accession>I5BZP5</accession>
<evidence type="ECO:0000256" key="6">
    <source>
        <dbReference type="ARBA" id="ARBA00022781"/>
    </source>
</evidence>
<keyword evidence="5 15" id="KW-0812">Transmembrane</keyword>
<keyword evidence="17" id="KW-0175">Coiled coil</keyword>
<dbReference type="GO" id="GO:0045259">
    <property type="term" value="C:proton-transporting ATP synthase complex"/>
    <property type="evidence" value="ECO:0007669"/>
    <property type="project" value="UniProtKB-KW"/>
</dbReference>
<dbReference type="GO" id="GO:0046961">
    <property type="term" value="F:proton-transporting ATPase activity, rotational mechanism"/>
    <property type="evidence" value="ECO:0007669"/>
    <property type="project" value="TreeGrafter"/>
</dbReference>
<evidence type="ECO:0000256" key="14">
    <source>
        <dbReference type="ARBA" id="ARBA00037847"/>
    </source>
</evidence>
<evidence type="ECO:0000256" key="8">
    <source>
        <dbReference type="ARBA" id="ARBA00023065"/>
    </source>
</evidence>
<keyword evidence="2 15" id="KW-0813">Transport</keyword>
<evidence type="ECO:0000256" key="1">
    <source>
        <dbReference type="ARBA" id="ARBA00005513"/>
    </source>
</evidence>
<dbReference type="NCBIfam" id="TIGR01144">
    <property type="entry name" value="ATP_synt_b"/>
    <property type="match status" value="1"/>
</dbReference>
<dbReference type="Pfam" id="PF00430">
    <property type="entry name" value="ATP-synt_B"/>
    <property type="match status" value="1"/>
</dbReference>
<keyword evidence="19" id="KW-1185">Reference proteome</keyword>